<accession>A0A2Z3HWM0</accession>
<sequence length="133" mass="14067">MSVREVSAWVMVLVFGVVGTGCLASILRAGLDAPPQPAVVASAPAIVASVIALEVVLAIFFPKKAYAPPDERERLIIARTGHWAGLAFLAAVLQALGHYVVHADGDVMFNVIVLGLFASGLIEYGAQIVLFRR</sequence>
<dbReference type="OrthoDB" id="7619100at2"/>
<dbReference type="AlphaFoldDB" id="A0A2Z3HWM0"/>
<organism evidence="2 3">
    <name type="scientific">Phenylobacterium parvum</name>
    <dbReference type="NCBI Taxonomy" id="2201350"/>
    <lineage>
        <taxon>Bacteria</taxon>
        <taxon>Pseudomonadati</taxon>
        <taxon>Pseudomonadota</taxon>
        <taxon>Alphaproteobacteria</taxon>
        <taxon>Caulobacterales</taxon>
        <taxon>Caulobacteraceae</taxon>
        <taxon>Phenylobacterium</taxon>
    </lineage>
</organism>
<keyword evidence="3" id="KW-1185">Reference proteome</keyword>
<dbReference type="KEGG" id="phb:HYN04_13295"/>
<dbReference type="EMBL" id="CP029479">
    <property type="protein sequence ID" value="AWM78646.1"/>
    <property type="molecule type" value="Genomic_DNA"/>
</dbReference>
<feature type="transmembrane region" description="Helical" evidence="1">
    <location>
        <begin position="82"/>
        <end position="101"/>
    </location>
</feature>
<proteinExistence type="predicted"/>
<keyword evidence="1" id="KW-0472">Membrane</keyword>
<dbReference type="PROSITE" id="PS51257">
    <property type="entry name" value="PROKAR_LIPOPROTEIN"/>
    <property type="match status" value="1"/>
</dbReference>
<dbReference type="Proteomes" id="UP000247763">
    <property type="component" value="Chromosome"/>
</dbReference>
<feature type="transmembrane region" description="Helical" evidence="1">
    <location>
        <begin position="39"/>
        <end position="61"/>
    </location>
</feature>
<keyword evidence="1" id="KW-0812">Transmembrane</keyword>
<reference evidence="3" key="1">
    <citation type="submission" date="2018-05" db="EMBL/GenBank/DDBJ databases">
        <title>Genome sequencing of Phenylobacterium sp. HYN0004.</title>
        <authorList>
            <person name="Yi H."/>
            <person name="Baek C."/>
        </authorList>
    </citation>
    <scope>NUCLEOTIDE SEQUENCE [LARGE SCALE GENOMIC DNA]</scope>
    <source>
        <strain evidence="3">HYN0004</strain>
    </source>
</reference>
<evidence type="ECO:0008006" key="4">
    <source>
        <dbReference type="Google" id="ProtNLM"/>
    </source>
</evidence>
<feature type="transmembrane region" description="Helical" evidence="1">
    <location>
        <begin position="107"/>
        <end position="131"/>
    </location>
</feature>
<feature type="transmembrane region" description="Helical" evidence="1">
    <location>
        <begin position="7"/>
        <end position="27"/>
    </location>
</feature>
<protein>
    <recommendedName>
        <fullName evidence="4">DUF2178 domain-containing protein</fullName>
    </recommendedName>
</protein>
<name>A0A2Z3HWM0_9CAUL</name>
<evidence type="ECO:0000256" key="1">
    <source>
        <dbReference type="SAM" id="Phobius"/>
    </source>
</evidence>
<gene>
    <name evidence="2" type="ORF">HYN04_13295</name>
</gene>
<dbReference type="RefSeq" id="WP_110451212.1">
    <property type="nucleotide sequence ID" value="NZ_CP029479.1"/>
</dbReference>
<keyword evidence="1" id="KW-1133">Transmembrane helix</keyword>
<evidence type="ECO:0000313" key="2">
    <source>
        <dbReference type="EMBL" id="AWM78646.1"/>
    </source>
</evidence>
<evidence type="ECO:0000313" key="3">
    <source>
        <dbReference type="Proteomes" id="UP000247763"/>
    </source>
</evidence>